<proteinExistence type="predicted"/>
<keyword evidence="2" id="KW-1185">Reference proteome</keyword>
<protein>
    <submittedName>
        <fullName evidence="1">Uncharacterized protein</fullName>
    </submittedName>
</protein>
<name>A0ABD3E520_9LAMI</name>
<dbReference type="Proteomes" id="UP001632038">
    <property type="component" value="Unassembled WGS sequence"/>
</dbReference>
<evidence type="ECO:0000313" key="2">
    <source>
        <dbReference type="Proteomes" id="UP001632038"/>
    </source>
</evidence>
<dbReference type="EMBL" id="JAVIJP010000008">
    <property type="protein sequence ID" value="KAL3648174.1"/>
    <property type="molecule type" value="Genomic_DNA"/>
</dbReference>
<sequence length="51" mass="5756">MKSVSTLIIPCSSEIFRSLPSISLVNPVPFGWFVTSPPIHWLELPPIHLDR</sequence>
<reference evidence="2" key="1">
    <citation type="journal article" date="2024" name="IScience">
        <title>Strigolactones Initiate the Formation of Haustorium-like Structures in Castilleja.</title>
        <authorList>
            <person name="Buerger M."/>
            <person name="Peterson D."/>
            <person name="Chory J."/>
        </authorList>
    </citation>
    <scope>NUCLEOTIDE SEQUENCE [LARGE SCALE GENOMIC DNA]</scope>
</reference>
<organism evidence="1 2">
    <name type="scientific">Castilleja foliolosa</name>
    <dbReference type="NCBI Taxonomy" id="1961234"/>
    <lineage>
        <taxon>Eukaryota</taxon>
        <taxon>Viridiplantae</taxon>
        <taxon>Streptophyta</taxon>
        <taxon>Embryophyta</taxon>
        <taxon>Tracheophyta</taxon>
        <taxon>Spermatophyta</taxon>
        <taxon>Magnoliopsida</taxon>
        <taxon>eudicotyledons</taxon>
        <taxon>Gunneridae</taxon>
        <taxon>Pentapetalae</taxon>
        <taxon>asterids</taxon>
        <taxon>lamiids</taxon>
        <taxon>Lamiales</taxon>
        <taxon>Orobanchaceae</taxon>
        <taxon>Pedicularideae</taxon>
        <taxon>Castillejinae</taxon>
        <taxon>Castilleja</taxon>
    </lineage>
</organism>
<gene>
    <name evidence="1" type="ORF">CASFOL_007598</name>
</gene>
<comment type="caution">
    <text evidence="1">The sequence shown here is derived from an EMBL/GenBank/DDBJ whole genome shotgun (WGS) entry which is preliminary data.</text>
</comment>
<dbReference type="AlphaFoldDB" id="A0ABD3E520"/>
<evidence type="ECO:0000313" key="1">
    <source>
        <dbReference type="EMBL" id="KAL3648174.1"/>
    </source>
</evidence>
<accession>A0ABD3E520</accession>